<dbReference type="PROSITE" id="PS50071">
    <property type="entry name" value="HOMEOBOX_2"/>
    <property type="match status" value="1"/>
</dbReference>
<keyword evidence="2 3" id="KW-0539">Nucleus</keyword>
<dbReference type="InterPro" id="IPR051775">
    <property type="entry name" value="Homeobox_domain"/>
</dbReference>
<dbReference type="PANTHER" id="PTHR24323:SF7">
    <property type="entry name" value="HOMEOBOX DOMAIN-CONTAINING PROTEIN"/>
    <property type="match status" value="1"/>
</dbReference>
<evidence type="ECO:0000256" key="2">
    <source>
        <dbReference type="PROSITE-ProRule" id="PRU00108"/>
    </source>
</evidence>
<dbReference type="Proteomes" id="UP000199727">
    <property type="component" value="Unassembled WGS sequence"/>
</dbReference>
<comment type="caution">
    <text evidence="6">The sequence shown here is derived from an EMBL/GenBank/DDBJ whole genome shotgun (WGS) entry which is preliminary data.</text>
</comment>
<dbReference type="GO" id="GO:0000976">
    <property type="term" value="F:transcription cis-regulatory region binding"/>
    <property type="evidence" value="ECO:0007669"/>
    <property type="project" value="TreeGrafter"/>
</dbReference>
<feature type="region of interest" description="Disordered" evidence="4">
    <location>
        <begin position="297"/>
        <end position="335"/>
    </location>
</feature>
<keyword evidence="2 3" id="KW-0238">DNA-binding</keyword>
<dbReference type="AlphaFoldDB" id="A0A854QLT8"/>
<reference evidence="6 7" key="1">
    <citation type="submission" date="2017-06" db="EMBL/GenBank/DDBJ databases">
        <title>Global population genomics of the pathogenic fungus Cryptococcus neoformans var. grubii.</title>
        <authorList>
            <person name="Cuomo C."/>
            <person name="Litvintseva A."/>
            <person name="Chen Y."/>
            <person name="Young S."/>
            <person name="Zeng Q."/>
            <person name="Chapman S."/>
            <person name="Gujja S."/>
            <person name="Saif S."/>
            <person name="Birren B."/>
        </authorList>
    </citation>
    <scope>NUCLEOTIDE SEQUENCE [LARGE SCALE GENOMIC DNA]</scope>
    <source>
        <strain evidence="6 7">Tu259-1</strain>
    </source>
</reference>
<dbReference type="InterPro" id="IPR001356">
    <property type="entry name" value="HD"/>
</dbReference>
<evidence type="ECO:0000313" key="7">
    <source>
        <dbReference type="Proteomes" id="UP000199727"/>
    </source>
</evidence>
<dbReference type="PANTHER" id="PTHR24323">
    <property type="entry name" value="CEH-10 HOMEODOMAIN-CONTAINING HOMOLOG"/>
    <property type="match status" value="1"/>
</dbReference>
<evidence type="ECO:0000256" key="1">
    <source>
        <dbReference type="ARBA" id="ARBA00004123"/>
    </source>
</evidence>
<comment type="subcellular location">
    <subcellularLocation>
        <location evidence="1 2 3">Nucleus</location>
    </subcellularLocation>
</comment>
<dbReference type="InterPro" id="IPR009057">
    <property type="entry name" value="Homeodomain-like_sf"/>
</dbReference>
<dbReference type="EMBL" id="AMKT01000034">
    <property type="protein sequence ID" value="OXG23949.1"/>
    <property type="molecule type" value="Genomic_DNA"/>
</dbReference>
<dbReference type="Pfam" id="PF00046">
    <property type="entry name" value="Homeodomain"/>
    <property type="match status" value="1"/>
</dbReference>
<feature type="region of interest" description="Disordered" evidence="4">
    <location>
        <begin position="349"/>
        <end position="370"/>
    </location>
</feature>
<accession>A0A854QLT8</accession>
<dbReference type="OrthoDB" id="6159439at2759"/>
<feature type="region of interest" description="Disordered" evidence="4">
    <location>
        <begin position="18"/>
        <end position="61"/>
    </location>
</feature>
<feature type="domain" description="Homeobox" evidence="5">
    <location>
        <begin position="135"/>
        <end position="195"/>
    </location>
</feature>
<feature type="compositionally biased region" description="Polar residues" evidence="4">
    <location>
        <begin position="46"/>
        <end position="61"/>
    </location>
</feature>
<evidence type="ECO:0000256" key="3">
    <source>
        <dbReference type="RuleBase" id="RU000682"/>
    </source>
</evidence>
<dbReference type="GO" id="GO:0006355">
    <property type="term" value="P:regulation of DNA-templated transcription"/>
    <property type="evidence" value="ECO:0007669"/>
    <property type="project" value="TreeGrafter"/>
</dbReference>
<sequence length="456" mass="51664">MSFNIAFERPRASIRIRSKSIPRTSSHQLKQHTYAKEPTLSDSDENTSPQAASEGSINSANPYPKIVDVDASVLQLLAGLQPPSITPWQDAGPHQDWVPKWWHDEQSQPFKAAAIDKKSLNEWDYLEAPWLDRLNCKMSPRKRFTIPQLQILEVQWSNDISPPKVDRQRLAMWMGTRTKHVNIWFQNRRQYEKKVHASGEIPEPAYTVVEGLVEPTAAMKVIVNKIAIGELKADNLTVEATNFNSSNKRYAFLPSVKMGNIRSTNVLSSTSSYGELQTSMQGNGKSTHVSLTLKRKSSFKQDQDQQSNSPQDEVKMPKNIHARQHTDPRQQVRLSNTRALTDVQKRLRTDNRSSTQVHHYAPQQRRSAPINRIRPAYKSDWSGESSSSFSATGDEGNVVTTTDLASMKGKIHSSTYGSGRREPRPVYPLREYKQADWEVQEVLMAADILMGMQGTR</sequence>
<feature type="DNA-binding region" description="Homeobox" evidence="2">
    <location>
        <begin position="137"/>
        <end position="196"/>
    </location>
</feature>
<dbReference type="SMART" id="SM00389">
    <property type="entry name" value="HOX"/>
    <property type="match status" value="1"/>
</dbReference>
<evidence type="ECO:0000259" key="5">
    <source>
        <dbReference type="PROSITE" id="PS50071"/>
    </source>
</evidence>
<dbReference type="GO" id="GO:0005634">
    <property type="term" value="C:nucleus"/>
    <property type="evidence" value="ECO:0007669"/>
    <property type="project" value="UniProtKB-SubCell"/>
</dbReference>
<dbReference type="Gene3D" id="1.10.10.60">
    <property type="entry name" value="Homeodomain-like"/>
    <property type="match status" value="1"/>
</dbReference>
<evidence type="ECO:0000256" key="4">
    <source>
        <dbReference type="SAM" id="MobiDB-lite"/>
    </source>
</evidence>
<protein>
    <recommendedName>
        <fullName evidence="5">Homeobox domain-containing protein</fullName>
    </recommendedName>
</protein>
<keyword evidence="2 3" id="KW-0371">Homeobox</keyword>
<proteinExistence type="predicted"/>
<dbReference type="CDD" id="cd00086">
    <property type="entry name" value="homeodomain"/>
    <property type="match status" value="1"/>
</dbReference>
<dbReference type="SUPFAM" id="SSF46689">
    <property type="entry name" value="Homeodomain-like"/>
    <property type="match status" value="1"/>
</dbReference>
<gene>
    <name evidence="6" type="ORF">C361_02496</name>
</gene>
<name>A0A854QLT8_CRYNE</name>
<organism evidence="6 7">
    <name type="scientific">Cryptococcus neoformans Tu259-1</name>
    <dbReference type="NCBI Taxonomy" id="1230072"/>
    <lineage>
        <taxon>Eukaryota</taxon>
        <taxon>Fungi</taxon>
        <taxon>Dikarya</taxon>
        <taxon>Basidiomycota</taxon>
        <taxon>Agaricomycotina</taxon>
        <taxon>Tremellomycetes</taxon>
        <taxon>Tremellales</taxon>
        <taxon>Cryptococcaceae</taxon>
        <taxon>Cryptococcus</taxon>
        <taxon>Cryptococcus neoformans species complex</taxon>
    </lineage>
</organism>
<evidence type="ECO:0000313" key="6">
    <source>
        <dbReference type="EMBL" id="OXG23949.1"/>
    </source>
</evidence>